<accession>A0A0V0QZ15</accession>
<reference evidence="1 2" key="1">
    <citation type="journal article" date="2015" name="Sci. Rep.">
        <title>Genome of the facultative scuticociliatosis pathogen Pseudocohnilembus persalinus provides insight into its virulence through horizontal gene transfer.</title>
        <authorList>
            <person name="Xiong J."/>
            <person name="Wang G."/>
            <person name="Cheng J."/>
            <person name="Tian M."/>
            <person name="Pan X."/>
            <person name="Warren A."/>
            <person name="Jiang C."/>
            <person name="Yuan D."/>
            <person name="Miao W."/>
        </authorList>
    </citation>
    <scope>NUCLEOTIDE SEQUENCE [LARGE SCALE GENOMIC DNA]</scope>
    <source>
        <strain evidence="1">36N120E</strain>
    </source>
</reference>
<evidence type="ECO:0000313" key="1">
    <source>
        <dbReference type="EMBL" id="KRX07543.1"/>
    </source>
</evidence>
<dbReference type="Proteomes" id="UP000054937">
    <property type="component" value="Unassembled WGS sequence"/>
</dbReference>
<organism evidence="1 2">
    <name type="scientific">Pseudocohnilembus persalinus</name>
    <name type="common">Ciliate</name>
    <dbReference type="NCBI Taxonomy" id="266149"/>
    <lineage>
        <taxon>Eukaryota</taxon>
        <taxon>Sar</taxon>
        <taxon>Alveolata</taxon>
        <taxon>Ciliophora</taxon>
        <taxon>Intramacronucleata</taxon>
        <taxon>Oligohymenophorea</taxon>
        <taxon>Scuticociliatia</taxon>
        <taxon>Philasterida</taxon>
        <taxon>Pseudocohnilembidae</taxon>
        <taxon>Pseudocohnilembus</taxon>
    </lineage>
</organism>
<keyword evidence="2" id="KW-1185">Reference proteome</keyword>
<dbReference type="InParanoid" id="A0A0V0QZ15"/>
<evidence type="ECO:0000313" key="2">
    <source>
        <dbReference type="Proteomes" id="UP000054937"/>
    </source>
</evidence>
<dbReference type="EMBL" id="LDAU01000082">
    <property type="protein sequence ID" value="KRX07543.1"/>
    <property type="molecule type" value="Genomic_DNA"/>
</dbReference>
<protein>
    <submittedName>
        <fullName evidence="1">Uncharacterized protein</fullName>
    </submittedName>
</protein>
<dbReference type="AlphaFoldDB" id="A0A0V0QZ15"/>
<comment type="caution">
    <text evidence="1">The sequence shown here is derived from an EMBL/GenBank/DDBJ whole genome shotgun (WGS) entry which is preliminary data.</text>
</comment>
<gene>
    <name evidence="1" type="ORF">PPERSA_11092</name>
</gene>
<name>A0A0V0QZ15_PSEPJ</name>
<proteinExistence type="predicted"/>
<sequence>MNSPLLNQRIKILKLRKNLKQQNFDNLDYNQKIIFYPAEKNKVESIKVYVFQGKVEGQKKLGKIIYKNTEDKSHLCMDLELEPGDYTMVFKIKYIWEKVINKVDYEIHGLSQNCNIQIYTELINCYHDFGGF</sequence>